<proteinExistence type="predicted"/>
<accession>A0A553NWY2</accession>
<evidence type="ECO:0000313" key="3">
    <source>
        <dbReference type="Proteomes" id="UP000318571"/>
    </source>
</evidence>
<protein>
    <submittedName>
        <fullName evidence="2">Uncharacterized protein</fullName>
    </submittedName>
</protein>
<reference evidence="2 3" key="1">
    <citation type="journal article" date="2018" name="Nat. Ecol. Evol.">
        <title>Genomic signatures of mitonuclear coevolution across populations of Tigriopus californicus.</title>
        <authorList>
            <person name="Barreto F.S."/>
            <person name="Watson E.T."/>
            <person name="Lima T.G."/>
            <person name="Willett C.S."/>
            <person name="Edmands S."/>
            <person name="Li W."/>
            <person name="Burton R.S."/>
        </authorList>
    </citation>
    <scope>NUCLEOTIDE SEQUENCE [LARGE SCALE GENOMIC DNA]</scope>
    <source>
        <strain evidence="2 3">San Diego</strain>
    </source>
</reference>
<dbReference type="Proteomes" id="UP000318571">
    <property type="component" value="Chromosome 9"/>
</dbReference>
<evidence type="ECO:0000256" key="1">
    <source>
        <dbReference type="SAM" id="MobiDB-lite"/>
    </source>
</evidence>
<dbReference type="EMBL" id="VCGU01000009">
    <property type="protein sequence ID" value="TRY69944.1"/>
    <property type="molecule type" value="Genomic_DNA"/>
</dbReference>
<name>A0A553NWY2_TIGCA</name>
<keyword evidence="3" id="KW-1185">Reference proteome</keyword>
<organism evidence="2 3">
    <name type="scientific">Tigriopus californicus</name>
    <name type="common">Marine copepod</name>
    <dbReference type="NCBI Taxonomy" id="6832"/>
    <lineage>
        <taxon>Eukaryota</taxon>
        <taxon>Metazoa</taxon>
        <taxon>Ecdysozoa</taxon>
        <taxon>Arthropoda</taxon>
        <taxon>Crustacea</taxon>
        <taxon>Multicrustacea</taxon>
        <taxon>Hexanauplia</taxon>
        <taxon>Copepoda</taxon>
        <taxon>Harpacticoida</taxon>
        <taxon>Harpacticidae</taxon>
        <taxon>Tigriopus</taxon>
    </lineage>
</organism>
<sequence length="120" mass="12839">MALVSSAPGFGEGSSMQISNGQESLTSTEDFLSDESLGSIEIDPDSIQPQSGMFATKDSIEQGALNSRRHAHNCSRHQNPVSKSHAGIRSNSYEAAAKQSTTNPNVIFRRPAEMAPGILY</sequence>
<gene>
    <name evidence="2" type="ORF">TCAL_05213</name>
</gene>
<feature type="compositionally biased region" description="Polar residues" evidence="1">
    <location>
        <begin position="14"/>
        <end position="30"/>
    </location>
</feature>
<dbReference type="AlphaFoldDB" id="A0A553NWY2"/>
<feature type="region of interest" description="Disordered" evidence="1">
    <location>
        <begin position="1"/>
        <end position="87"/>
    </location>
</feature>
<evidence type="ECO:0000313" key="2">
    <source>
        <dbReference type="EMBL" id="TRY69944.1"/>
    </source>
</evidence>
<comment type="caution">
    <text evidence="2">The sequence shown here is derived from an EMBL/GenBank/DDBJ whole genome shotgun (WGS) entry which is preliminary data.</text>
</comment>